<organism evidence="4 5">
    <name type="scientific">Candidatus Muproteobacteria bacterium RBG_16_62_13</name>
    <dbReference type="NCBI Taxonomy" id="1817756"/>
    <lineage>
        <taxon>Bacteria</taxon>
        <taxon>Pseudomonadati</taxon>
        <taxon>Pseudomonadota</taxon>
        <taxon>Candidatus Muproteobacteria</taxon>
    </lineage>
</organism>
<dbReference type="InterPro" id="IPR002068">
    <property type="entry name" value="A-crystallin/Hsp20_dom"/>
</dbReference>
<dbReference type="PROSITE" id="PS01031">
    <property type="entry name" value="SHSP"/>
    <property type="match status" value="1"/>
</dbReference>
<dbReference type="STRING" id="1817756.A2140_08570"/>
<name>A0A1F6T393_9PROT</name>
<evidence type="ECO:0000256" key="1">
    <source>
        <dbReference type="PROSITE-ProRule" id="PRU00285"/>
    </source>
</evidence>
<proteinExistence type="inferred from homology"/>
<dbReference type="Proteomes" id="UP000178379">
    <property type="component" value="Unassembled WGS sequence"/>
</dbReference>
<dbReference type="InterPro" id="IPR008978">
    <property type="entry name" value="HSP20-like_chaperone"/>
</dbReference>
<gene>
    <name evidence="4" type="ORF">A2140_08570</name>
</gene>
<comment type="similarity">
    <text evidence="1 2">Belongs to the small heat shock protein (HSP20) family.</text>
</comment>
<evidence type="ECO:0000313" key="4">
    <source>
        <dbReference type="EMBL" id="OGI39632.1"/>
    </source>
</evidence>
<feature type="domain" description="SHSP" evidence="3">
    <location>
        <begin position="34"/>
        <end position="147"/>
    </location>
</feature>
<dbReference type="AlphaFoldDB" id="A0A1F6T393"/>
<dbReference type="Pfam" id="PF00011">
    <property type="entry name" value="HSP20"/>
    <property type="match status" value="1"/>
</dbReference>
<protein>
    <recommendedName>
        <fullName evidence="3">SHSP domain-containing protein</fullName>
    </recommendedName>
</protein>
<accession>A0A1F6T393</accession>
<dbReference type="EMBL" id="MFSQ01000092">
    <property type="protein sequence ID" value="OGI39632.1"/>
    <property type="molecule type" value="Genomic_DNA"/>
</dbReference>
<dbReference type="Gene3D" id="2.60.40.790">
    <property type="match status" value="1"/>
</dbReference>
<evidence type="ECO:0000313" key="5">
    <source>
        <dbReference type="Proteomes" id="UP000178379"/>
    </source>
</evidence>
<evidence type="ECO:0000259" key="3">
    <source>
        <dbReference type="PROSITE" id="PS01031"/>
    </source>
</evidence>
<reference evidence="4 5" key="1">
    <citation type="journal article" date="2016" name="Nat. Commun.">
        <title>Thousands of microbial genomes shed light on interconnected biogeochemical processes in an aquifer system.</title>
        <authorList>
            <person name="Anantharaman K."/>
            <person name="Brown C.T."/>
            <person name="Hug L.A."/>
            <person name="Sharon I."/>
            <person name="Castelle C.J."/>
            <person name="Probst A.J."/>
            <person name="Thomas B.C."/>
            <person name="Singh A."/>
            <person name="Wilkins M.J."/>
            <person name="Karaoz U."/>
            <person name="Brodie E.L."/>
            <person name="Williams K.H."/>
            <person name="Hubbard S.S."/>
            <person name="Banfield J.F."/>
        </authorList>
    </citation>
    <scope>NUCLEOTIDE SEQUENCE [LARGE SCALE GENOMIC DNA]</scope>
</reference>
<comment type="caution">
    <text evidence="4">The sequence shown here is derived from an EMBL/GenBank/DDBJ whole genome shotgun (WGS) entry which is preliminary data.</text>
</comment>
<dbReference type="PANTHER" id="PTHR11527">
    <property type="entry name" value="HEAT-SHOCK PROTEIN 20 FAMILY MEMBER"/>
    <property type="match status" value="1"/>
</dbReference>
<evidence type="ECO:0000256" key="2">
    <source>
        <dbReference type="RuleBase" id="RU003616"/>
    </source>
</evidence>
<sequence>MRETSPLARWGFFGDDFDRVFEGLVRPPRWVEEAQADDLVPAMDIRERENEYVVRTDLPGVKKDDIQIALENGMLTITAESRSEKEEKEDGQVLRQERRYGKYVRSLRLGSQVDGNKLKAAYKDGVLELILPKAEAVKPKKFTVDVN</sequence>
<dbReference type="InterPro" id="IPR031107">
    <property type="entry name" value="Small_HSP"/>
</dbReference>
<dbReference type="SUPFAM" id="SSF49764">
    <property type="entry name" value="HSP20-like chaperones"/>
    <property type="match status" value="1"/>
</dbReference>